<dbReference type="GO" id="GO:0016655">
    <property type="term" value="F:oxidoreductase activity, acting on NAD(P)H, quinone or similar compound as acceptor"/>
    <property type="evidence" value="ECO:0007669"/>
    <property type="project" value="UniProtKB-UniRule"/>
</dbReference>
<evidence type="ECO:0000256" key="10">
    <source>
        <dbReference type="ARBA" id="ARBA00023027"/>
    </source>
</evidence>
<comment type="similarity">
    <text evidence="16 17">Belongs to the NqrC family.</text>
</comment>
<keyword evidence="4 16" id="KW-0597">Phosphoprotein</keyword>
<dbReference type="EMBL" id="AMRG01000007">
    <property type="protein sequence ID" value="EKE83878.1"/>
    <property type="molecule type" value="Genomic_DNA"/>
</dbReference>
<keyword evidence="13 16" id="KW-0830">Ubiquinone</keyword>
<evidence type="ECO:0000256" key="18">
    <source>
        <dbReference type="SAM" id="MobiDB-lite"/>
    </source>
</evidence>
<dbReference type="NCBIfam" id="NF003749">
    <property type="entry name" value="PRK05346.1-5"/>
    <property type="match status" value="1"/>
</dbReference>
<feature type="domain" description="FMN-binding" evidence="19">
    <location>
        <begin position="146"/>
        <end position="245"/>
    </location>
</feature>
<keyword evidence="6 16" id="KW-0288">FMN</keyword>
<keyword evidence="21" id="KW-1185">Reference proteome</keyword>
<dbReference type="PANTHER" id="PTHR37838">
    <property type="entry name" value="NA(+)-TRANSLOCATING NADH-QUINONE REDUCTASE SUBUNIT C"/>
    <property type="match status" value="1"/>
</dbReference>
<evidence type="ECO:0000256" key="11">
    <source>
        <dbReference type="ARBA" id="ARBA00023053"/>
    </source>
</evidence>
<sequence>MSKKNDSLGKTIFVVVALCLVCSIIVSGAAIGLKPTQKKNAALDMQRNVLAAAGILEPGMDAAQVYNERVESMVVSLKDYTEVEDKDPTTFDNRKAASDPETSTDVPRSEDIASIGSREDITQIYIIRNQETNQPETVVLHIRGYGLWGTMYGLLALSADDMNTVKGLNFYEHGETPGLGGEITNPKWVQKWIGKKIYGDDGKVKIELVKGGASEDATYKVDALSGATLTSNGVEHLFQYWMGPNGYKPLLDKMREGALING</sequence>
<accession>K2K834</accession>
<keyword evidence="15 16" id="KW-0739">Sodium transport</keyword>
<dbReference type="OrthoDB" id="9786835at2"/>
<feature type="modified residue" description="FMN phosphoryl threonine" evidence="16">
    <location>
        <position position="228"/>
    </location>
</feature>
<evidence type="ECO:0000256" key="4">
    <source>
        <dbReference type="ARBA" id="ARBA00022553"/>
    </source>
</evidence>
<keyword evidence="3" id="KW-0997">Cell inner membrane</keyword>
<keyword evidence="1 16" id="KW-0813">Transport</keyword>
<keyword evidence="2 16" id="KW-1003">Cell membrane</keyword>
<feature type="region of interest" description="Disordered" evidence="18">
    <location>
        <begin position="85"/>
        <end position="110"/>
    </location>
</feature>
<evidence type="ECO:0000256" key="14">
    <source>
        <dbReference type="ARBA" id="ARBA00023136"/>
    </source>
</evidence>
<evidence type="ECO:0000256" key="13">
    <source>
        <dbReference type="ARBA" id="ARBA00023075"/>
    </source>
</evidence>
<dbReference type="Proteomes" id="UP000014115">
    <property type="component" value="Unassembled WGS sequence"/>
</dbReference>
<evidence type="ECO:0000313" key="20">
    <source>
        <dbReference type="EMBL" id="EKE83878.1"/>
    </source>
</evidence>
<evidence type="ECO:0000256" key="1">
    <source>
        <dbReference type="ARBA" id="ARBA00022448"/>
    </source>
</evidence>
<comment type="subunit">
    <text evidence="16 17">Composed of six subunits; NqrA, NqrB, NqrC, NqrD, NqrE and NqrF.</text>
</comment>
<feature type="compositionally biased region" description="Basic and acidic residues" evidence="18">
    <location>
        <begin position="85"/>
        <end position="98"/>
    </location>
</feature>
<keyword evidence="8 16" id="KW-1278">Translocase</keyword>
<dbReference type="HAMAP" id="MF_00427">
    <property type="entry name" value="NqrC"/>
    <property type="match status" value="1"/>
</dbReference>
<evidence type="ECO:0000259" key="19">
    <source>
        <dbReference type="SMART" id="SM00900"/>
    </source>
</evidence>
<dbReference type="GO" id="GO:0010181">
    <property type="term" value="F:FMN binding"/>
    <property type="evidence" value="ECO:0007669"/>
    <property type="project" value="UniProtKB-UniRule"/>
</dbReference>
<dbReference type="SMART" id="SM00900">
    <property type="entry name" value="FMN_bind"/>
    <property type="match status" value="1"/>
</dbReference>
<keyword evidence="9 16" id="KW-1133">Transmembrane helix</keyword>
<dbReference type="GO" id="GO:0005886">
    <property type="term" value="C:plasma membrane"/>
    <property type="evidence" value="ECO:0007669"/>
    <property type="project" value="UniProtKB-SubCell"/>
</dbReference>
<dbReference type="PATRIC" id="fig|740709.3.peg.1428"/>
<protein>
    <recommendedName>
        <fullName evidence="16 17">Na(+)-translocating NADH-quinone reductase subunit C</fullName>
        <shortName evidence="16 17">Na(+)-NQR subunit C</shortName>
        <shortName evidence="16 17">Na(+)-translocating NQR subunit C</shortName>
        <ecNumber evidence="16 17">7.2.1.1</ecNumber>
    </recommendedName>
    <alternativeName>
        <fullName evidence="16 17">NQR complex subunit C</fullName>
    </alternativeName>
    <alternativeName>
        <fullName evidence="16 17">NQR-1 subunit C</fullName>
    </alternativeName>
</protein>
<dbReference type="NCBIfam" id="TIGR01938">
    <property type="entry name" value="nqrC"/>
    <property type="match status" value="1"/>
</dbReference>
<comment type="catalytic activity">
    <reaction evidence="16 17">
        <text>a ubiquinone + n Na(+)(in) + NADH + H(+) = a ubiquinol + n Na(+)(out) + NAD(+)</text>
        <dbReference type="Rhea" id="RHEA:47748"/>
        <dbReference type="Rhea" id="RHEA-COMP:9565"/>
        <dbReference type="Rhea" id="RHEA-COMP:9566"/>
        <dbReference type="ChEBI" id="CHEBI:15378"/>
        <dbReference type="ChEBI" id="CHEBI:16389"/>
        <dbReference type="ChEBI" id="CHEBI:17976"/>
        <dbReference type="ChEBI" id="CHEBI:29101"/>
        <dbReference type="ChEBI" id="CHEBI:57540"/>
        <dbReference type="ChEBI" id="CHEBI:57945"/>
        <dbReference type="EC" id="7.2.1.1"/>
    </reaction>
</comment>
<dbReference type="eggNOG" id="COG2869">
    <property type="taxonomic scope" value="Bacteria"/>
</dbReference>
<evidence type="ECO:0000256" key="17">
    <source>
        <dbReference type="PIRNR" id="PIRNR009437"/>
    </source>
</evidence>
<evidence type="ECO:0000256" key="6">
    <source>
        <dbReference type="ARBA" id="ARBA00022643"/>
    </source>
</evidence>
<feature type="transmembrane region" description="Helical" evidence="16">
    <location>
        <begin position="12"/>
        <end position="33"/>
    </location>
</feature>
<evidence type="ECO:0000256" key="12">
    <source>
        <dbReference type="ARBA" id="ARBA00023065"/>
    </source>
</evidence>
<dbReference type="RefSeq" id="WP_008488591.1">
    <property type="nucleotide sequence ID" value="NZ_AMRG01000007.1"/>
</dbReference>
<comment type="caution">
    <text evidence="20">The sequence shown here is derived from an EMBL/GenBank/DDBJ whole genome shotgun (WGS) entry which is preliminary data.</text>
</comment>
<evidence type="ECO:0000256" key="9">
    <source>
        <dbReference type="ARBA" id="ARBA00022989"/>
    </source>
</evidence>
<keyword evidence="14 16" id="KW-0472">Membrane</keyword>
<gene>
    <name evidence="16" type="primary">nqrC</name>
    <name evidence="20" type="ORF">A10D4_07021</name>
</gene>
<evidence type="ECO:0000256" key="7">
    <source>
        <dbReference type="ARBA" id="ARBA00022692"/>
    </source>
</evidence>
<comment type="subcellular location">
    <subcellularLocation>
        <location evidence="16">Cell membrane</location>
        <topology evidence="16">Single-pass membrane protein</topology>
    </subcellularLocation>
</comment>
<dbReference type="STRING" id="740709.A10D4_07021"/>
<comment type="function">
    <text evidence="16">NQR complex catalyzes the reduction of ubiquinone-1 to ubiquinol by two successive reactions, coupled with the transport of Na(+) ions from the cytoplasm to the periplasm. NqrA to NqrE are probably involved in the second step, the conversion of ubisemiquinone to ubiquinol.</text>
</comment>
<evidence type="ECO:0000256" key="8">
    <source>
        <dbReference type="ARBA" id="ARBA00022967"/>
    </source>
</evidence>
<evidence type="ECO:0000256" key="3">
    <source>
        <dbReference type="ARBA" id="ARBA00022519"/>
    </source>
</evidence>
<organism evidence="20 21">
    <name type="scientific">Idiomarina xiamenensis 10-D-4</name>
    <dbReference type="NCBI Taxonomy" id="740709"/>
    <lineage>
        <taxon>Bacteria</taxon>
        <taxon>Pseudomonadati</taxon>
        <taxon>Pseudomonadota</taxon>
        <taxon>Gammaproteobacteria</taxon>
        <taxon>Alteromonadales</taxon>
        <taxon>Idiomarinaceae</taxon>
        <taxon>Idiomarina</taxon>
    </lineage>
</organism>
<keyword evidence="12 16" id="KW-0406">Ion transport</keyword>
<evidence type="ECO:0000256" key="5">
    <source>
        <dbReference type="ARBA" id="ARBA00022630"/>
    </source>
</evidence>
<proteinExistence type="inferred from homology"/>
<dbReference type="PANTHER" id="PTHR37838:SF1">
    <property type="entry name" value="NA(+)-TRANSLOCATING NADH-QUINONE REDUCTASE SUBUNIT C"/>
    <property type="match status" value="1"/>
</dbReference>
<keyword evidence="7 16" id="KW-0812">Transmembrane</keyword>
<dbReference type="GO" id="GO:0006814">
    <property type="term" value="P:sodium ion transport"/>
    <property type="evidence" value="ECO:0007669"/>
    <property type="project" value="UniProtKB-UniRule"/>
</dbReference>
<reference evidence="20 21" key="1">
    <citation type="journal article" date="2012" name="J. Bacteriol.">
        <title>Genome Sequence of Idiomarina xiamenensis Type Strain 10-D-4.</title>
        <authorList>
            <person name="Lai Q."/>
            <person name="Wang L."/>
            <person name="Wang W."/>
            <person name="Shao Z."/>
        </authorList>
    </citation>
    <scope>NUCLEOTIDE SEQUENCE [LARGE SCALE GENOMIC DNA]</scope>
    <source>
        <strain evidence="20 21">10-D-4</strain>
    </source>
</reference>
<evidence type="ECO:0000256" key="2">
    <source>
        <dbReference type="ARBA" id="ARBA00022475"/>
    </source>
</evidence>
<keyword evidence="10 16" id="KW-0520">NAD</keyword>
<name>K2K834_9GAMM</name>
<evidence type="ECO:0000256" key="16">
    <source>
        <dbReference type="HAMAP-Rule" id="MF_00427"/>
    </source>
</evidence>
<comment type="caution">
    <text evidence="16">Lacks conserved residue(s) required for the propagation of feature annotation.</text>
</comment>
<dbReference type="InterPro" id="IPR010204">
    <property type="entry name" value="NqrC"/>
</dbReference>
<dbReference type="AlphaFoldDB" id="K2K834"/>
<keyword evidence="5 16" id="KW-0285">Flavoprotein</keyword>
<comment type="cofactor">
    <cofactor evidence="16 17">
        <name>FMN</name>
        <dbReference type="ChEBI" id="CHEBI:58210"/>
    </cofactor>
</comment>
<dbReference type="InterPro" id="IPR007329">
    <property type="entry name" value="FMN-bd"/>
</dbReference>
<dbReference type="EC" id="7.2.1.1" evidence="16 17"/>
<evidence type="ECO:0000313" key="21">
    <source>
        <dbReference type="Proteomes" id="UP000014115"/>
    </source>
</evidence>
<evidence type="ECO:0000256" key="15">
    <source>
        <dbReference type="ARBA" id="ARBA00023201"/>
    </source>
</evidence>
<dbReference type="PIRSF" id="PIRSF009437">
    <property type="entry name" value="NQR-1_subunit_C"/>
    <property type="match status" value="1"/>
</dbReference>
<dbReference type="Pfam" id="PF04205">
    <property type="entry name" value="FMN_bind"/>
    <property type="match status" value="1"/>
</dbReference>
<keyword evidence="11 16" id="KW-0915">Sodium</keyword>